<proteinExistence type="predicted"/>
<reference evidence="1 2" key="1">
    <citation type="submission" date="2011-11" db="EMBL/GenBank/DDBJ databases">
        <title>The Noncontiguous Finished sequence of Saccharomonospora cyanea NA-134.</title>
        <authorList>
            <consortium name="US DOE Joint Genome Institute"/>
            <person name="Lucas S."/>
            <person name="Han J."/>
            <person name="Lapidus A."/>
            <person name="Cheng J.-F."/>
            <person name="Goodwin L."/>
            <person name="Pitluck S."/>
            <person name="Peters L."/>
            <person name="Ovchinnikova G."/>
            <person name="Lu M."/>
            <person name="Detter J.C."/>
            <person name="Han C."/>
            <person name="Tapia R."/>
            <person name="Land M."/>
            <person name="Hauser L."/>
            <person name="Kyrpides N."/>
            <person name="Ivanova N."/>
            <person name="Pagani I."/>
            <person name="Brambilla E.-M."/>
            <person name="Klenk H.-P."/>
            <person name="Woyke T."/>
        </authorList>
    </citation>
    <scope>NUCLEOTIDE SEQUENCE [LARGE SCALE GENOMIC DNA]</scope>
    <source>
        <strain evidence="1 2">NA-134</strain>
    </source>
</reference>
<dbReference type="STRING" id="882082.SaccyDRAFT_3805"/>
<dbReference type="RefSeq" id="WP_005458529.1">
    <property type="nucleotide sequence ID" value="NZ_CM001440.1"/>
</dbReference>
<dbReference type="OrthoDB" id="3695224at2"/>
<accession>H5XG50</accession>
<protein>
    <submittedName>
        <fullName evidence="1">Uncharacterized protein</fullName>
    </submittedName>
</protein>
<evidence type="ECO:0000313" key="2">
    <source>
        <dbReference type="Proteomes" id="UP000002791"/>
    </source>
</evidence>
<dbReference type="HOGENOM" id="CLU_2095087_0_0_11"/>
<dbReference type="AlphaFoldDB" id="H5XG50"/>
<evidence type="ECO:0000313" key="1">
    <source>
        <dbReference type="EMBL" id="EHR62632.1"/>
    </source>
</evidence>
<keyword evidence="2" id="KW-1185">Reference proteome</keyword>
<dbReference type="EMBL" id="CM001440">
    <property type="protein sequence ID" value="EHR62632.1"/>
    <property type="molecule type" value="Genomic_DNA"/>
</dbReference>
<dbReference type="Proteomes" id="UP000002791">
    <property type="component" value="Chromosome"/>
</dbReference>
<name>H5XG50_9PSEU</name>
<organism evidence="1 2">
    <name type="scientific">Saccharomonospora cyanea NA-134</name>
    <dbReference type="NCBI Taxonomy" id="882082"/>
    <lineage>
        <taxon>Bacteria</taxon>
        <taxon>Bacillati</taxon>
        <taxon>Actinomycetota</taxon>
        <taxon>Actinomycetes</taxon>
        <taxon>Pseudonocardiales</taxon>
        <taxon>Pseudonocardiaceae</taxon>
        <taxon>Saccharomonospora</taxon>
    </lineage>
</organism>
<sequence>MARVDLTTQQVAREGLVPALTAPTVDGDVIDAGRVALMVTNNGAAAHTVTVQSPVTVDGLAVEELAVSVAAGDTTLIGPFPARTFGQPVGSADAGRVYVDYDTGSDVDLMRGVVSF</sequence>
<gene>
    <name evidence="1" type="ORF">SaccyDRAFT_3805</name>
</gene>